<feature type="binding site" evidence="9">
    <location>
        <position position="137"/>
    </location>
    <ligand>
        <name>substrate</name>
    </ligand>
</feature>
<feature type="binding site" evidence="9">
    <location>
        <position position="243"/>
    </location>
    <ligand>
        <name>K(+)</name>
        <dbReference type="ChEBI" id="CHEBI:29103"/>
    </ligand>
</feature>
<keyword evidence="7 9" id="KW-0630">Potassium</keyword>
<feature type="binding site" evidence="9">
    <location>
        <position position="247"/>
    </location>
    <ligand>
        <name>substrate</name>
    </ligand>
</feature>
<keyword evidence="5 9" id="KW-0067">ATP-binding</keyword>
<feature type="binding site" evidence="9">
    <location>
        <position position="277"/>
    </location>
    <ligand>
        <name>K(+)</name>
        <dbReference type="ChEBI" id="CHEBI:29103"/>
    </ligand>
</feature>
<comment type="function">
    <text evidence="9">Catalyzes the phosphorylation of ribose at O-5 in a reaction requiring ATP and magnesium. The resulting D-ribose-5-phosphate can then be used either for sythesis of nucleotides, histidine, and tryptophan, or as a component of the pentose phosphate pathway.</text>
</comment>
<keyword evidence="8 9" id="KW-0119">Carbohydrate metabolism</keyword>
<protein>
    <recommendedName>
        <fullName evidence="9">Ribokinase</fullName>
        <shortName evidence="9">RK</shortName>
        <ecNumber evidence="9">2.7.1.15</ecNumber>
    </recommendedName>
</protein>
<dbReference type="Pfam" id="PF00294">
    <property type="entry name" value="PfkB"/>
    <property type="match status" value="1"/>
</dbReference>
<dbReference type="EC" id="2.7.1.15" evidence="9"/>
<accession>A0ABY5VEZ2</accession>
<keyword evidence="1 9" id="KW-0808">Transferase</keyword>
<feature type="binding site" evidence="9">
    <location>
        <position position="282"/>
    </location>
    <ligand>
        <name>K(+)</name>
        <dbReference type="ChEBI" id="CHEBI:29103"/>
    </ligand>
</feature>
<evidence type="ECO:0000256" key="2">
    <source>
        <dbReference type="ARBA" id="ARBA00022723"/>
    </source>
</evidence>
<feature type="active site" description="Proton acceptor" evidence="9">
    <location>
        <position position="247"/>
    </location>
</feature>
<evidence type="ECO:0000256" key="9">
    <source>
        <dbReference type="HAMAP-Rule" id="MF_01987"/>
    </source>
</evidence>
<keyword evidence="4 9" id="KW-0418">Kinase</keyword>
<name>A0ABY5VEZ2_9FIRM</name>
<dbReference type="InterPro" id="IPR002139">
    <property type="entry name" value="Ribo/fructo_kinase"/>
</dbReference>
<dbReference type="InterPro" id="IPR029056">
    <property type="entry name" value="Ribokinase-like"/>
</dbReference>
<dbReference type="SUPFAM" id="SSF53613">
    <property type="entry name" value="Ribokinase-like"/>
    <property type="match status" value="1"/>
</dbReference>
<evidence type="ECO:0000313" key="11">
    <source>
        <dbReference type="EMBL" id="UWP58837.1"/>
    </source>
</evidence>
<keyword evidence="2 9" id="KW-0479">Metal-binding</keyword>
<dbReference type="Proteomes" id="UP001060164">
    <property type="component" value="Chromosome"/>
</dbReference>
<feature type="binding site" evidence="9">
    <location>
        <position position="241"/>
    </location>
    <ligand>
        <name>K(+)</name>
        <dbReference type="ChEBI" id="CHEBI:29103"/>
    </ligand>
</feature>
<feature type="binding site" evidence="9">
    <location>
        <position position="180"/>
    </location>
    <ligand>
        <name>ATP</name>
        <dbReference type="ChEBI" id="CHEBI:30616"/>
    </ligand>
</feature>
<evidence type="ECO:0000256" key="8">
    <source>
        <dbReference type="ARBA" id="ARBA00023277"/>
    </source>
</evidence>
<dbReference type="RefSeq" id="WP_028527410.1">
    <property type="nucleotide sequence ID" value="NZ_CABLBR010000001.1"/>
</dbReference>
<organism evidence="11 12">
    <name type="scientific">Ruminococcus gauvreauii</name>
    <dbReference type="NCBI Taxonomy" id="438033"/>
    <lineage>
        <taxon>Bacteria</taxon>
        <taxon>Bacillati</taxon>
        <taxon>Bacillota</taxon>
        <taxon>Clostridia</taxon>
        <taxon>Eubacteriales</taxon>
        <taxon>Oscillospiraceae</taxon>
        <taxon>Ruminococcus</taxon>
    </lineage>
</organism>
<dbReference type="EMBL" id="CP102290">
    <property type="protein sequence ID" value="UWP58837.1"/>
    <property type="molecule type" value="Genomic_DNA"/>
</dbReference>
<evidence type="ECO:0000256" key="3">
    <source>
        <dbReference type="ARBA" id="ARBA00022741"/>
    </source>
</evidence>
<sequence>MKILSFGSMNVDKVYQVEHFVRMGETIHATGFQQNVGGKGLNQSVAASRAGATVFHAGAVGTDGAILTETLADAGIDISSILTLPGQSGHAIIQVDPKGHNCIIVFGGTNRELTEGYVDEVLRAHGEAGDIVLLQNETNLIPYIIRNAQAAGLKVAFNPSPIPSDLDGLPLECVDYFIVNEVEGAAIAGMEEPSDYNAVLQILSEKYPSSVIVLTLGSAGVLCRGGGKTYQHDIYPVRAVDTTAAGDTFCGYFLAGICGGRDIAKCLEEASAASAIAVSRPGAAPSIPMAEEVRAFIRKFLR</sequence>
<comment type="similarity">
    <text evidence="9">Belongs to the carbohydrate kinase PfkB family. Ribokinase subfamily.</text>
</comment>
<comment type="catalytic activity">
    <reaction evidence="9">
        <text>D-ribose + ATP = D-ribose 5-phosphate + ADP + H(+)</text>
        <dbReference type="Rhea" id="RHEA:13697"/>
        <dbReference type="ChEBI" id="CHEBI:15378"/>
        <dbReference type="ChEBI" id="CHEBI:30616"/>
        <dbReference type="ChEBI" id="CHEBI:47013"/>
        <dbReference type="ChEBI" id="CHEBI:78346"/>
        <dbReference type="ChEBI" id="CHEBI:456216"/>
        <dbReference type="EC" id="2.7.1.15"/>
    </reaction>
</comment>
<proteinExistence type="inferred from homology"/>
<dbReference type="PANTHER" id="PTHR10584:SF166">
    <property type="entry name" value="RIBOKINASE"/>
    <property type="match status" value="1"/>
</dbReference>
<keyword evidence="12" id="KW-1185">Reference proteome</keyword>
<comment type="activity regulation">
    <text evidence="9">Activated by a monovalent cation that binds near, but not in, the active site. The most likely occupant of the site in vivo is potassium. Ion binding induces a conformational change that may alter substrate affinity.</text>
</comment>
<evidence type="ECO:0000256" key="5">
    <source>
        <dbReference type="ARBA" id="ARBA00022840"/>
    </source>
</evidence>
<dbReference type="InterPro" id="IPR011877">
    <property type="entry name" value="Ribokinase"/>
</dbReference>
<comment type="subunit">
    <text evidence="9">Homodimer.</text>
</comment>
<evidence type="ECO:0000256" key="7">
    <source>
        <dbReference type="ARBA" id="ARBA00022958"/>
    </source>
</evidence>
<dbReference type="Gene3D" id="3.40.1190.20">
    <property type="match status" value="1"/>
</dbReference>
<keyword evidence="3 9" id="KW-0547">Nucleotide-binding</keyword>
<comment type="caution">
    <text evidence="9">Lacks conserved residue(s) required for the propagation of feature annotation.</text>
</comment>
<dbReference type="PRINTS" id="PR00990">
    <property type="entry name" value="RIBOKINASE"/>
</dbReference>
<dbReference type="InterPro" id="IPR011611">
    <property type="entry name" value="PfkB_dom"/>
</dbReference>
<feature type="binding site" evidence="9">
    <location>
        <begin position="10"/>
        <end position="12"/>
    </location>
    <ligand>
        <name>substrate</name>
    </ligand>
</feature>
<evidence type="ECO:0000256" key="1">
    <source>
        <dbReference type="ARBA" id="ARBA00022679"/>
    </source>
</evidence>
<feature type="binding site" evidence="9">
    <location>
        <position position="286"/>
    </location>
    <ligand>
        <name>K(+)</name>
        <dbReference type="ChEBI" id="CHEBI:29103"/>
    </ligand>
</feature>
<gene>
    <name evidence="9" type="primary">rbsK</name>
    <name evidence="11" type="ORF">NQ502_15890</name>
</gene>
<dbReference type="CDD" id="cd01174">
    <property type="entry name" value="ribokinase"/>
    <property type="match status" value="1"/>
</dbReference>
<feature type="binding site" evidence="9">
    <location>
        <position position="280"/>
    </location>
    <ligand>
        <name>K(+)</name>
        <dbReference type="ChEBI" id="CHEBI:29103"/>
    </ligand>
</feature>
<evidence type="ECO:0000256" key="6">
    <source>
        <dbReference type="ARBA" id="ARBA00022842"/>
    </source>
</evidence>
<keyword evidence="6 9" id="KW-0460">Magnesium</keyword>
<comment type="pathway">
    <text evidence="9">Carbohydrate metabolism; D-ribose degradation; D-ribose 5-phosphate from beta-D-ribopyranose: step 2/2.</text>
</comment>
<comment type="subcellular location">
    <subcellularLocation>
        <location evidence="9">Cytoplasm</location>
    </subcellularLocation>
</comment>
<feature type="binding site" evidence="9">
    <location>
        <begin position="38"/>
        <end position="42"/>
    </location>
    <ligand>
        <name>substrate</name>
    </ligand>
</feature>
<reference evidence="11" key="1">
    <citation type="journal article" date="2022" name="Cell">
        <title>Design, construction, and in vivo augmentation of a complex gut microbiome.</title>
        <authorList>
            <person name="Cheng A.G."/>
            <person name="Ho P.Y."/>
            <person name="Aranda-Diaz A."/>
            <person name="Jain S."/>
            <person name="Yu F.B."/>
            <person name="Meng X."/>
            <person name="Wang M."/>
            <person name="Iakiviak M."/>
            <person name="Nagashima K."/>
            <person name="Zhao A."/>
            <person name="Murugkar P."/>
            <person name="Patil A."/>
            <person name="Atabakhsh K."/>
            <person name="Weakley A."/>
            <person name="Yan J."/>
            <person name="Brumbaugh A.R."/>
            <person name="Higginbottom S."/>
            <person name="Dimas A."/>
            <person name="Shiver A.L."/>
            <person name="Deutschbauer A."/>
            <person name="Neff N."/>
            <person name="Sonnenburg J.L."/>
            <person name="Huang K.C."/>
            <person name="Fischbach M.A."/>
        </authorList>
    </citation>
    <scope>NUCLEOTIDE SEQUENCE</scope>
    <source>
        <strain evidence="11">DSM 19829</strain>
    </source>
</reference>
<evidence type="ECO:0000256" key="4">
    <source>
        <dbReference type="ARBA" id="ARBA00022777"/>
    </source>
</evidence>
<feature type="binding site" evidence="9">
    <location>
        <begin position="246"/>
        <end position="247"/>
    </location>
    <ligand>
        <name>ATP</name>
        <dbReference type="ChEBI" id="CHEBI:30616"/>
    </ligand>
</feature>
<feature type="binding site" evidence="9">
    <location>
        <begin position="215"/>
        <end position="220"/>
    </location>
    <ligand>
        <name>ATP</name>
        <dbReference type="ChEBI" id="CHEBI:30616"/>
    </ligand>
</feature>
<comment type="cofactor">
    <cofactor evidence="9">
        <name>Mg(2+)</name>
        <dbReference type="ChEBI" id="CHEBI:18420"/>
    </cofactor>
    <text evidence="9">Requires a divalent cation, most likely magnesium in vivo, as an electrophilic catalyst to aid phosphoryl group transfer. It is the chelate of the metal and the nucleotide that is the actual substrate.</text>
</comment>
<keyword evidence="9" id="KW-0963">Cytoplasm</keyword>
<dbReference type="PANTHER" id="PTHR10584">
    <property type="entry name" value="SUGAR KINASE"/>
    <property type="match status" value="1"/>
</dbReference>
<evidence type="ECO:0000313" key="12">
    <source>
        <dbReference type="Proteomes" id="UP001060164"/>
    </source>
</evidence>
<dbReference type="HAMAP" id="MF_01987">
    <property type="entry name" value="Ribokinase"/>
    <property type="match status" value="1"/>
</dbReference>
<feature type="domain" description="Carbohydrate kinase PfkB" evidence="10">
    <location>
        <begin position="2"/>
        <end position="288"/>
    </location>
</feature>
<evidence type="ECO:0000259" key="10">
    <source>
        <dbReference type="Pfam" id="PF00294"/>
    </source>
</evidence>